<dbReference type="PROSITE" id="PS51192">
    <property type="entry name" value="HELICASE_ATP_BIND_1"/>
    <property type="match status" value="1"/>
</dbReference>
<dbReference type="GO" id="GO:0003723">
    <property type="term" value="F:RNA binding"/>
    <property type="evidence" value="ECO:0007669"/>
    <property type="project" value="TreeGrafter"/>
</dbReference>
<proteinExistence type="predicted"/>
<keyword evidence="4" id="KW-0067">ATP-binding</keyword>
<evidence type="ECO:0000259" key="7">
    <source>
        <dbReference type="PROSITE" id="PS51194"/>
    </source>
</evidence>
<name>A0A1Z5K521_FISSO</name>
<comment type="caution">
    <text evidence="8">The sequence shown here is derived from an EMBL/GenBank/DDBJ whole genome shotgun (WGS) entry which is preliminary data.</text>
</comment>
<evidence type="ECO:0000256" key="1">
    <source>
        <dbReference type="ARBA" id="ARBA00022741"/>
    </source>
</evidence>
<accession>A0A1Z5K521</accession>
<feature type="signal peptide" evidence="5">
    <location>
        <begin position="1"/>
        <end position="19"/>
    </location>
</feature>
<dbReference type="CDD" id="cd00268">
    <property type="entry name" value="DEADc"/>
    <property type="match status" value="1"/>
</dbReference>
<dbReference type="SMART" id="SM00490">
    <property type="entry name" value="HELICc"/>
    <property type="match status" value="1"/>
</dbReference>
<sequence>MKYLMILLTISQALPATDAFQGSPKSRVSVTICLASEKRPASSPGRKRKGPRFTQTVHEEVNKAREYNPDRMWRNSKSIEQLEDRLASRWGTDLNTWTAKDHDDDEEELWNDPSTKVKGDVPKFRARRVLDPWQKSEGVEATQPVGLGTTAKLERRARLNQQRLRKENQVEQVDKSTTEYYDEEDVGYEPDRLRSSKNDIVVDDLIAAKPAGGVGTFSRNDNLGEFFFRKVTTESSISADDTANKADVKRKEPQEKTPAVSLLDENGKPLFLTLKQAEKNFEESLRSLGVDPSDYYKETQDLTNRYVAKDSQSWEDLGISSPILLRNLENMGCLRPLAVQTNSCSSIIEGKDVLVGTYTGSGKTLAFLVPLAQKLLDNSSSLDKSVQTIIVAPGRELASQIVSVARELLQGTDITCMLSIGGTTFSRNLEQIRKNKPAILVGTPGRLAELIVGRPGEKSGRLKISKVSSLVLDECDALLEYKAHRDPTTALVQRLKQNQGDALQSVLCSATASDLVGSSKLQNYLRDDYASAMADSNDVMVTSGFGSKATGEGTRVSRTVIHGVVHVPHRRFALDYLRKILHTDPIPQQILIFVENSRKVKIVVEKLEEMGIIAAPLHGGVGSEKTDRSEVSKALREGYVGIVVATELAARGLDAPLLTHVINMDLPTDASHYAHRAGRCGRGGRPGVVINMTTNPQERKVPQKFADSLSIQMWSVEPRNGKLAIVDASTQDLD</sequence>
<evidence type="ECO:0000256" key="2">
    <source>
        <dbReference type="ARBA" id="ARBA00022801"/>
    </source>
</evidence>
<dbReference type="CDD" id="cd18787">
    <property type="entry name" value="SF2_C_DEAD"/>
    <property type="match status" value="1"/>
</dbReference>
<dbReference type="Gene3D" id="3.40.50.300">
    <property type="entry name" value="P-loop containing nucleotide triphosphate hydrolases"/>
    <property type="match status" value="2"/>
</dbReference>
<feature type="domain" description="Helicase ATP-binding" evidence="6">
    <location>
        <begin position="344"/>
        <end position="530"/>
    </location>
</feature>
<dbReference type="GO" id="GO:0003724">
    <property type="term" value="F:RNA helicase activity"/>
    <property type="evidence" value="ECO:0007669"/>
    <property type="project" value="TreeGrafter"/>
</dbReference>
<dbReference type="InterPro" id="IPR011545">
    <property type="entry name" value="DEAD/DEAH_box_helicase_dom"/>
</dbReference>
<dbReference type="GO" id="GO:0016787">
    <property type="term" value="F:hydrolase activity"/>
    <property type="evidence" value="ECO:0007669"/>
    <property type="project" value="UniProtKB-KW"/>
</dbReference>
<dbReference type="InterPro" id="IPR044742">
    <property type="entry name" value="DEAD/DEAH_RhlB"/>
</dbReference>
<dbReference type="Proteomes" id="UP000198406">
    <property type="component" value="Unassembled WGS sequence"/>
</dbReference>
<keyword evidence="2" id="KW-0378">Hydrolase</keyword>
<dbReference type="SUPFAM" id="SSF52540">
    <property type="entry name" value="P-loop containing nucleoside triphosphate hydrolases"/>
    <property type="match status" value="1"/>
</dbReference>
<evidence type="ECO:0000256" key="5">
    <source>
        <dbReference type="SAM" id="SignalP"/>
    </source>
</evidence>
<evidence type="ECO:0000256" key="3">
    <source>
        <dbReference type="ARBA" id="ARBA00022806"/>
    </source>
</evidence>
<dbReference type="PROSITE" id="PS51194">
    <property type="entry name" value="HELICASE_CTER"/>
    <property type="match status" value="1"/>
</dbReference>
<protein>
    <recommendedName>
        <fullName evidence="10">RNA helicase</fullName>
    </recommendedName>
</protein>
<keyword evidence="1" id="KW-0547">Nucleotide-binding</keyword>
<dbReference type="InterPro" id="IPR014001">
    <property type="entry name" value="Helicase_ATP-bd"/>
</dbReference>
<evidence type="ECO:0008006" key="10">
    <source>
        <dbReference type="Google" id="ProtNLM"/>
    </source>
</evidence>
<evidence type="ECO:0000313" key="8">
    <source>
        <dbReference type="EMBL" id="GAX21319.1"/>
    </source>
</evidence>
<evidence type="ECO:0000313" key="9">
    <source>
        <dbReference type="Proteomes" id="UP000198406"/>
    </source>
</evidence>
<dbReference type="InParanoid" id="A0A1Z5K521"/>
<dbReference type="InterPro" id="IPR027417">
    <property type="entry name" value="P-loop_NTPase"/>
</dbReference>
<gene>
    <name evidence="8" type="ORF">FisN_1Lh154</name>
</gene>
<keyword evidence="9" id="KW-1185">Reference proteome</keyword>
<dbReference type="InterPro" id="IPR001650">
    <property type="entry name" value="Helicase_C-like"/>
</dbReference>
<dbReference type="InterPro" id="IPR050547">
    <property type="entry name" value="DEAD_box_RNA_helicases"/>
</dbReference>
<dbReference type="EMBL" id="BDSP01000162">
    <property type="protein sequence ID" value="GAX21319.1"/>
    <property type="molecule type" value="Genomic_DNA"/>
</dbReference>
<dbReference type="PANTHER" id="PTHR47963:SF3">
    <property type="entry name" value="DEAD-BOX ATP-DEPENDENT RNA HELICASE 47, MITOCHONDRIAL"/>
    <property type="match status" value="1"/>
</dbReference>
<dbReference type="AlphaFoldDB" id="A0A1Z5K521"/>
<keyword evidence="5" id="KW-0732">Signal</keyword>
<keyword evidence="3" id="KW-0347">Helicase</keyword>
<dbReference type="SMART" id="SM00487">
    <property type="entry name" value="DEXDc"/>
    <property type="match status" value="1"/>
</dbReference>
<reference evidence="8 9" key="1">
    <citation type="journal article" date="2015" name="Plant Cell">
        <title>Oil accumulation by the oleaginous diatom Fistulifera solaris as revealed by the genome and transcriptome.</title>
        <authorList>
            <person name="Tanaka T."/>
            <person name="Maeda Y."/>
            <person name="Veluchamy A."/>
            <person name="Tanaka M."/>
            <person name="Abida H."/>
            <person name="Marechal E."/>
            <person name="Bowler C."/>
            <person name="Muto M."/>
            <person name="Sunaga Y."/>
            <person name="Tanaka M."/>
            <person name="Yoshino T."/>
            <person name="Taniguchi T."/>
            <person name="Fukuda Y."/>
            <person name="Nemoto M."/>
            <person name="Matsumoto M."/>
            <person name="Wong P.S."/>
            <person name="Aburatani S."/>
            <person name="Fujibuchi W."/>
        </authorList>
    </citation>
    <scope>NUCLEOTIDE SEQUENCE [LARGE SCALE GENOMIC DNA]</scope>
    <source>
        <strain evidence="8 9">JPCC DA0580</strain>
    </source>
</reference>
<feature type="domain" description="Helicase C-terminal" evidence="7">
    <location>
        <begin position="573"/>
        <end position="724"/>
    </location>
</feature>
<dbReference type="Pfam" id="PF00271">
    <property type="entry name" value="Helicase_C"/>
    <property type="match status" value="1"/>
</dbReference>
<feature type="chain" id="PRO_5012871082" description="RNA helicase" evidence="5">
    <location>
        <begin position="20"/>
        <end position="734"/>
    </location>
</feature>
<dbReference type="PANTHER" id="PTHR47963">
    <property type="entry name" value="DEAD-BOX ATP-DEPENDENT RNA HELICASE 47, MITOCHONDRIAL"/>
    <property type="match status" value="1"/>
</dbReference>
<dbReference type="OrthoDB" id="10256233at2759"/>
<evidence type="ECO:0000259" key="6">
    <source>
        <dbReference type="PROSITE" id="PS51192"/>
    </source>
</evidence>
<dbReference type="GO" id="GO:0005524">
    <property type="term" value="F:ATP binding"/>
    <property type="evidence" value="ECO:0007669"/>
    <property type="project" value="UniProtKB-KW"/>
</dbReference>
<organism evidence="8 9">
    <name type="scientific">Fistulifera solaris</name>
    <name type="common">Oleaginous diatom</name>
    <dbReference type="NCBI Taxonomy" id="1519565"/>
    <lineage>
        <taxon>Eukaryota</taxon>
        <taxon>Sar</taxon>
        <taxon>Stramenopiles</taxon>
        <taxon>Ochrophyta</taxon>
        <taxon>Bacillariophyta</taxon>
        <taxon>Bacillariophyceae</taxon>
        <taxon>Bacillariophycidae</taxon>
        <taxon>Naviculales</taxon>
        <taxon>Naviculaceae</taxon>
        <taxon>Fistulifera</taxon>
    </lineage>
</organism>
<evidence type="ECO:0000256" key="4">
    <source>
        <dbReference type="ARBA" id="ARBA00022840"/>
    </source>
</evidence>
<dbReference type="Pfam" id="PF00270">
    <property type="entry name" value="DEAD"/>
    <property type="match status" value="1"/>
</dbReference>